<reference evidence="9 10" key="1">
    <citation type="submission" date="2016-10" db="EMBL/GenBank/DDBJ databases">
        <authorList>
            <person name="de Groot N.N."/>
        </authorList>
    </citation>
    <scope>NUCLEOTIDE SEQUENCE [LARGE SCALE GENOMIC DNA]</scope>
    <source>
        <strain evidence="9 10">OK461</strain>
    </source>
</reference>
<evidence type="ECO:0000313" key="10">
    <source>
        <dbReference type="Proteomes" id="UP000181942"/>
    </source>
</evidence>
<keyword evidence="5" id="KW-0663">Pyridoxal phosphate</keyword>
<proteinExistence type="predicted"/>
<dbReference type="InterPro" id="IPR013785">
    <property type="entry name" value="Aldolase_TIM"/>
</dbReference>
<comment type="cofactor">
    <cofactor evidence="1">
        <name>pyridoxal 5'-phosphate</name>
        <dbReference type="ChEBI" id="CHEBI:597326"/>
    </cofactor>
</comment>
<dbReference type="PANTHER" id="PTHR30538">
    <property type="entry name" value="LYSINE 2,3-AMINOMUTASE-RELATED"/>
    <property type="match status" value="1"/>
</dbReference>
<accession>A0A1I2QNN7</accession>
<gene>
    <name evidence="9" type="ORF">SAMN02787118_118131</name>
</gene>
<dbReference type="InterPro" id="IPR058240">
    <property type="entry name" value="rSAM_sf"/>
</dbReference>
<evidence type="ECO:0000256" key="5">
    <source>
        <dbReference type="ARBA" id="ARBA00022898"/>
    </source>
</evidence>
<dbReference type="InterPro" id="IPR007197">
    <property type="entry name" value="rSAM"/>
</dbReference>
<dbReference type="AlphaFoldDB" id="A0A1I2QNN7"/>
<dbReference type="GO" id="GO:0051539">
    <property type="term" value="F:4 iron, 4 sulfur cluster binding"/>
    <property type="evidence" value="ECO:0007669"/>
    <property type="project" value="UniProtKB-KW"/>
</dbReference>
<dbReference type="SFLD" id="SFLDS00029">
    <property type="entry name" value="Radical_SAM"/>
    <property type="match status" value="1"/>
</dbReference>
<feature type="region of interest" description="Disordered" evidence="8">
    <location>
        <begin position="1"/>
        <end position="38"/>
    </location>
</feature>
<keyword evidence="6" id="KW-0408">Iron</keyword>
<dbReference type="Proteomes" id="UP000181942">
    <property type="component" value="Unassembled WGS sequence"/>
</dbReference>
<dbReference type="InterPro" id="IPR003739">
    <property type="entry name" value="Lys_aminomutase/Glu_NH3_mut"/>
</dbReference>
<name>A0A1I2QNN7_9ACTN</name>
<evidence type="ECO:0000313" key="9">
    <source>
        <dbReference type="EMBL" id="SFG29898.1"/>
    </source>
</evidence>
<evidence type="ECO:0000256" key="7">
    <source>
        <dbReference type="ARBA" id="ARBA00023014"/>
    </source>
</evidence>
<dbReference type="GO" id="GO:0046872">
    <property type="term" value="F:metal ion binding"/>
    <property type="evidence" value="ECO:0007669"/>
    <property type="project" value="UniProtKB-KW"/>
</dbReference>
<dbReference type="CDD" id="cd01335">
    <property type="entry name" value="Radical_SAM"/>
    <property type="match status" value="1"/>
</dbReference>
<dbReference type="EMBL" id="FONR01000018">
    <property type="protein sequence ID" value="SFG29898.1"/>
    <property type="molecule type" value="Genomic_DNA"/>
</dbReference>
<dbReference type="PANTHER" id="PTHR30538:SF0">
    <property type="entry name" value="L-LYSINE 2,3-AMINOMUTASE AQ_1632-RELATED"/>
    <property type="match status" value="1"/>
</dbReference>
<dbReference type="Gene3D" id="3.20.20.70">
    <property type="entry name" value="Aldolase class I"/>
    <property type="match status" value="1"/>
</dbReference>
<sequence>MSSALHPAQPARPGSAHLSLRSPDTSSRSSHPSPRFRAFTPRDLDGLLRRVSLPPAERLALRAVAAVLPFRTNTYVVDELIDWSAVPDDPIFRLTFPQAEMLPEPDLKQMAELLAREAPKADVLRAAHEIRMKLNPHPSGQLDANVPVHEGRPLTGLQHKYPETVLIFPRQGQTCHAYCTYCFRWPQFVGESDLRIATDDIATTSAYLRAHPEVTSALITGGDPMVMSTEVLRRYVEPLLEIESVRSIRIGTKSLAFWPYRFLTDRDADDVLRLFEKVVASGRHLALMAHFTHPQELRPPVVREAMRRVRDTGAVIRCQGPLVRGINDSAEAWAGLWNETTALGAVPYYQFVERDTGPQGYFGVPLARGHQIFRDAYAQVSGLARTVRGPVMSAMPGKVCVDGITEVAGEKVFVLHLIQARDPELVGRPFFAAYDENATWFSDLKPAFGASQFLPGLDPV</sequence>
<evidence type="ECO:0000256" key="8">
    <source>
        <dbReference type="SAM" id="MobiDB-lite"/>
    </source>
</evidence>
<organism evidence="9 10">
    <name type="scientific">Streptomyces mirabilis</name>
    <dbReference type="NCBI Taxonomy" id="68239"/>
    <lineage>
        <taxon>Bacteria</taxon>
        <taxon>Bacillati</taxon>
        <taxon>Actinomycetota</taxon>
        <taxon>Actinomycetes</taxon>
        <taxon>Kitasatosporales</taxon>
        <taxon>Streptomycetaceae</taxon>
        <taxon>Streptomyces</taxon>
    </lineage>
</organism>
<evidence type="ECO:0000256" key="6">
    <source>
        <dbReference type="ARBA" id="ARBA00023004"/>
    </source>
</evidence>
<evidence type="ECO:0000256" key="2">
    <source>
        <dbReference type="ARBA" id="ARBA00022485"/>
    </source>
</evidence>
<dbReference type="GO" id="GO:0003824">
    <property type="term" value="F:catalytic activity"/>
    <property type="evidence" value="ECO:0007669"/>
    <property type="project" value="InterPro"/>
</dbReference>
<evidence type="ECO:0000256" key="3">
    <source>
        <dbReference type="ARBA" id="ARBA00022691"/>
    </source>
</evidence>
<keyword evidence="4" id="KW-0479">Metal-binding</keyword>
<dbReference type="SFLD" id="SFLDG01070">
    <property type="entry name" value="PLP-dependent"/>
    <property type="match status" value="1"/>
</dbReference>
<keyword evidence="2" id="KW-0004">4Fe-4S</keyword>
<dbReference type="SUPFAM" id="SSF102114">
    <property type="entry name" value="Radical SAM enzymes"/>
    <property type="match status" value="1"/>
</dbReference>
<keyword evidence="7" id="KW-0411">Iron-sulfur</keyword>
<protein>
    <submittedName>
        <fullName evidence="9">L-lysine 2,3-aminomutase</fullName>
    </submittedName>
</protein>
<evidence type="ECO:0000256" key="1">
    <source>
        <dbReference type="ARBA" id="ARBA00001933"/>
    </source>
</evidence>
<evidence type="ECO:0000256" key="4">
    <source>
        <dbReference type="ARBA" id="ARBA00022723"/>
    </source>
</evidence>
<keyword evidence="3" id="KW-0949">S-adenosyl-L-methionine</keyword>
<feature type="compositionally biased region" description="Low complexity" evidence="8">
    <location>
        <begin position="19"/>
        <end position="35"/>
    </location>
</feature>